<protein>
    <recommendedName>
        <fullName evidence="4">HTH cro/C1-type domain-containing protein</fullName>
    </recommendedName>
</protein>
<feature type="region of interest" description="Disordered" evidence="1">
    <location>
        <begin position="124"/>
        <end position="150"/>
    </location>
</feature>
<dbReference type="Proteomes" id="UP000632849">
    <property type="component" value="Unassembled WGS sequence"/>
</dbReference>
<evidence type="ECO:0000313" key="2">
    <source>
        <dbReference type="EMBL" id="GHF99570.1"/>
    </source>
</evidence>
<name>A0A919ENH1_STRFL</name>
<feature type="compositionally biased region" description="Basic and acidic residues" evidence="1">
    <location>
        <begin position="137"/>
        <end position="150"/>
    </location>
</feature>
<dbReference type="AlphaFoldDB" id="A0A919ENH1"/>
<reference evidence="2" key="2">
    <citation type="submission" date="2020-09" db="EMBL/GenBank/DDBJ databases">
        <authorList>
            <person name="Sun Q."/>
            <person name="Ohkuma M."/>
        </authorList>
    </citation>
    <scope>NUCLEOTIDE SEQUENCE</scope>
    <source>
        <strain evidence="2">JCM 4122</strain>
    </source>
</reference>
<comment type="caution">
    <text evidence="2">The sequence shown here is derived from an EMBL/GenBank/DDBJ whole genome shotgun (WGS) entry which is preliminary data.</text>
</comment>
<proteinExistence type="predicted"/>
<keyword evidence="3" id="KW-1185">Reference proteome</keyword>
<gene>
    <name evidence="2" type="ORF">GCM10017667_33170</name>
</gene>
<reference evidence="2" key="1">
    <citation type="journal article" date="2014" name="Int. J. Syst. Evol. Microbiol.">
        <title>Complete genome sequence of Corynebacterium casei LMG S-19264T (=DSM 44701T), isolated from a smear-ripened cheese.</title>
        <authorList>
            <consortium name="US DOE Joint Genome Institute (JGI-PGF)"/>
            <person name="Walter F."/>
            <person name="Albersmeier A."/>
            <person name="Kalinowski J."/>
            <person name="Ruckert C."/>
        </authorList>
    </citation>
    <scope>NUCLEOTIDE SEQUENCE</scope>
    <source>
        <strain evidence="2">JCM 4122</strain>
    </source>
</reference>
<evidence type="ECO:0008006" key="4">
    <source>
        <dbReference type="Google" id="ProtNLM"/>
    </source>
</evidence>
<organism evidence="2 3">
    <name type="scientific">Streptomyces filamentosus</name>
    <name type="common">Streptomyces roseosporus</name>
    <dbReference type="NCBI Taxonomy" id="67294"/>
    <lineage>
        <taxon>Bacteria</taxon>
        <taxon>Bacillati</taxon>
        <taxon>Actinomycetota</taxon>
        <taxon>Actinomycetes</taxon>
        <taxon>Kitasatosporales</taxon>
        <taxon>Streptomycetaceae</taxon>
        <taxon>Streptomyces</taxon>
    </lineage>
</organism>
<evidence type="ECO:0000313" key="3">
    <source>
        <dbReference type="Proteomes" id="UP000632849"/>
    </source>
</evidence>
<dbReference type="EMBL" id="BNBE01000001">
    <property type="protein sequence ID" value="GHF99570.1"/>
    <property type="molecule type" value="Genomic_DNA"/>
</dbReference>
<accession>A0A919ENH1</accession>
<evidence type="ECO:0000256" key="1">
    <source>
        <dbReference type="SAM" id="MobiDB-lite"/>
    </source>
</evidence>
<sequence length="272" mass="28500">MAAMGQTRKTFHEGCSPARVAFAEGFRDLVNAMTSSKQRVRARQLGIPPSTLSNYWTGRRMPRLPKLRALFAAARAHSVADARVTLPRLEKLHAHALLDRSGRDLHAAIVIAGFVPEARAAEAARPSGTLPATGPAQDRRSAGNVERTEDAAMAEAAENVKAEAATGSAQSREVGEALEVLRSARAAGDLRRLVGTAWSASRTLSDTQVCEAVAGLHATGDTDLAEALLLADGQRGADATMRLALALMGAGLAGSAEIIMRASLPPEGGPEQ</sequence>